<feature type="region of interest" description="Disordered" evidence="1">
    <location>
        <begin position="1"/>
        <end position="20"/>
    </location>
</feature>
<feature type="transmembrane region" description="Helical" evidence="2">
    <location>
        <begin position="245"/>
        <end position="266"/>
    </location>
</feature>
<keyword evidence="2" id="KW-0472">Membrane</keyword>
<dbReference type="GO" id="GO:0004175">
    <property type="term" value="F:endopeptidase activity"/>
    <property type="evidence" value="ECO:0007669"/>
    <property type="project" value="UniProtKB-ARBA"/>
</dbReference>
<keyword evidence="2" id="KW-0812">Transmembrane</keyword>
<organism evidence="4 5">
    <name type="scientific">Lipingzhangella halophila</name>
    <dbReference type="NCBI Taxonomy" id="1783352"/>
    <lineage>
        <taxon>Bacteria</taxon>
        <taxon>Bacillati</taxon>
        <taxon>Actinomycetota</taxon>
        <taxon>Actinomycetes</taxon>
        <taxon>Streptosporangiales</taxon>
        <taxon>Nocardiopsidaceae</taxon>
        <taxon>Lipingzhangella</taxon>
    </lineage>
</organism>
<keyword evidence="4" id="KW-0378">Hydrolase</keyword>
<keyword evidence="2" id="KW-1133">Transmembrane helix</keyword>
<dbReference type="AlphaFoldDB" id="A0A7W7W383"/>
<feature type="transmembrane region" description="Helical" evidence="2">
    <location>
        <begin position="126"/>
        <end position="146"/>
    </location>
</feature>
<dbReference type="Proteomes" id="UP000523007">
    <property type="component" value="Unassembled WGS sequence"/>
</dbReference>
<sequence>MSDSASDRSGGAATGAPAAPRNTPLSRRLIASEVACVLALSLGAAAVSATISFVGTATAPGGLAEQTASLVDPRAGADRPWLDLTWQVYAVVFAMAPVALVLYLLHRDARSGATIGFDVRRPGFDITRGALLAAVIGAGGLVVYLVSWQLGLSTTVSPSSLNDHWWALPVLLLQAVKNGVLEEVIVVGYLMLRMGQMGWSPVRAALTSSLLRATYHLYQGVGMFVGNLVMGLVFCWFYQRYGRVMPLVVAHTVIDVVTFVGSVYLIGRVGWLPG</sequence>
<protein>
    <submittedName>
        <fullName evidence="4">Membrane protease YdiL (CAAX protease family)</fullName>
    </submittedName>
</protein>
<dbReference type="Pfam" id="PF02517">
    <property type="entry name" value="Rce1-like"/>
    <property type="match status" value="1"/>
</dbReference>
<reference evidence="4 5" key="1">
    <citation type="submission" date="2020-08" db="EMBL/GenBank/DDBJ databases">
        <title>Sequencing the genomes of 1000 actinobacteria strains.</title>
        <authorList>
            <person name="Klenk H.-P."/>
        </authorList>
    </citation>
    <scope>NUCLEOTIDE SEQUENCE [LARGE SCALE GENOMIC DNA]</scope>
    <source>
        <strain evidence="4 5">DSM 102030</strain>
    </source>
</reference>
<keyword evidence="4" id="KW-0645">Protease</keyword>
<keyword evidence="5" id="KW-1185">Reference proteome</keyword>
<dbReference type="EMBL" id="JACHJT010000001">
    <property type="protein sequence ID" value="MBB4931470.1"/>
    <property type="molecule type" value="Genomic_DNA"/>
</dbReference>
<feature type="transmembrane region" description="Helical" evidence="2">
    <location>
        <begin position="213"/>
        <end position="239"/>
    </location>
</feature>
<evidence type="ECO:0000313" key="4">
    <source>
        <dbReference type="EMBL" id="MBB4931470.1"/>
    </source>
</evidence>
<dbReference type="InterPro" id="IPR003675">
    <property type="entry name" value="Rce1/LyrA-like_dom"/>
</dbReference>
<name>A0A7W7W383_9ACTN</name>
<feature type="transmembrane region" description="Helical" evidence="2">
    <location>
        <begin position="86"/>
        <end position="105"/>
    </location>
</feature>
<proteinExistence type="predicted"/>
<feature type="domain" description="CAAX prenyl protease 2/Lysostaphin resistance protein A-like" evidence="3">
    <location>
        <begin position="165"/>
        <end position="256"/>
    </location>
</feature>
<feature type="transmembrane region" description="Helical" evidence="2">
    <location>
        <begin position="34"/>
        <end position="54"/>
    </location>
</feature>
<dbReference type="GO" id="GO:0080120">
    <property type="term" value="P:CAAX-box protein maturation"/>
    <property type="evidence" value="ECO:0007669"/>
    <property type="project" value="UniProtKB-ARBA"/>
</dbReference>
<evidence type="ECO:0000313" key="5">
    <source>
        <dbReference type="Proteomes" id="UP000523007"/>
    </source>
</evidence>
<comment type="caution">
    <text evidence="4">The sequence shown here is derived from an EMBL/GenBank/DDBJ whole genome shotgun (WGS) entry which is preliminary data.</text>
</comment>
<evidence type="ECO:0000259" key="3">
    <source>
        <dbReference type="Pfam" id="PF02517"/>
    </source>
</evidence>
<evidence type="ECO:0000256" key="1">
    <source>
        <dbReference type="SAM" id="MobiDB-lite"/>
    </source>
</evidence>
<accession>A0A7W7W383</accession>
<evidence type="ECO:0000256" key="2">
    <source>
        <dbReference type="SAM" id="Phobius"/>
    </source>
</evidence>
<gene>
    <name evidence="4" type="ORF">F4561_002290</name>
</gene>
<dbReference type="RefSeq" id="WP_184577668.1">
    <property type="nucleotide sequence ID" value="NZ_JACHJT010000001.1"/>
</dbReference>
<dbReference type="GO" id="GO:0006508">
    <property type="term" value="P:proteolysis"/>
    <property type="evidence" value="ECO:0007669"/>
    <property type="project" value="UniProtKB-KW"/>
</dbReference>